<dbReference type="Pfam" id="PF01053">
    <property type="entry name" value="Cys_Met_Meta_PP"/>
    <property type="match status" value="1"/>
</dbReference>
<dbReference type="CDD" id="cd00614">
    <property type="entry name" value="CGS_like"/>
    <property type="match status" value="1"/>
</dbReference>
<reference evidence="6 7" key="1">
    <citation type="journal article" date="2013" name="Stand. Genomic Sci.">
        <title>Genomic Encyclopedia of Type Strains, Phase I: The one thousand microbial genomes (KMG-I) project.</title>
        <authorList>
            <person name="Kyrpides N.C."/>
            <person name="Woyke T."/>
            <person name="Eisen J.A."/>
            <person name="Garrity G."/>
            <person name="Lilburn T.G."/>
            <person name="Beck B.J."/>
            <person name="Whitman W.B."/>
            <person name="Hugenholtz P."/>
            <person name="Klenk H.P."/>
        </authorList>
    </citation>
    <scope>NUCLEOTIDE SEQUENCE [LARGE SCALE GENOMIC DNA]</scope>
    <source>
        <strain evidence="6 7">DSM 13484</strain>
    </source>
</reference>
<dbReference type="FunFam" id="3.90.1150.10:FF:000033">
    <property type="entry name" value="Cystathionine gamma-synthase"/>
    <property type="match status" value="1"/>
</dbReference>
<accession>A0A562T626</accession>
<comment type="cofactor">
    <cofactor evidence="1 5">
        <name>pyridoxal 5'-phosphate</name>
        <dbReference type="ChEBI" id="CHEBI:597326"/>
    </cofactor>
</comment>
<dbReference type="Proteomes" id="UP000316778">
    <property type="component" value="Unassembled WGS sequence"/>
</dbReference>
<dbReference type="OrthoDB" id="9803729at2"/>
<gene>
    <name evidence="6" type="ORF">LX66_2545</name>
</gene>
<evidence type="ECO:0000256" key="1">
    <source>
        <dbReference type="ARBA" id="ARBA00001933"/>
    </source>
</evidence>
<comment type="caution">
    <text evidence="6">The sequence shown here is derived from an EMBL/GenBank/DDBJ whole genome shotgun (WGS) entry which is preliminary data.</text>
</comment>
<dbReference type="FunFam" id="3.40.640.10:FF:000009">
    <property type="entry name" value="Cystathionine gamma-synthase homolog"/>
    <property type="match status" value="1"/>
</dbReference>
<dbReference type="InterPro" id="IPR015421">
    <property type="entry name" value="PyrdxlP-dep_Trfase_major"/>
</dbReference>
<dbReference type="Gene3D" id="3.40.640.10">
    <property type="entry name" value="Type I PLP-dependent aspartate aminotransferase-like (Major domain)"/>
    <property type="match status" value="1"/>
</dbReference>
<dbReference type="EMBL" id="VLLG01000003">
    <property type="protein sequence ID" value="TWI88460.1"/>
    <property type="molecule type" value="Genomic_DNA"/>
</dbReference>
<dbReference type="GO" id="GO:0003962">
    <property type="term" value="F:cystathionine gamma-synthase activity"/>
    <property type="evidence" value="ECO:0007669"/>
    <property type="project" value="TreeGrafter"/>
</dbReference>
<dbReference type="Gene3D" id="3.90.1150.10">
    <property type="entry name" value="Aspartate Aminotransferase, domain 1"/>
    <property type="match status" value="1"/>
</dbReference>
<name>A0A562T626_CHIJA</name>
<dbReference type="InterPro" id="IPR015422">
    <property type="entry name" value="PyrdxlP-dep_Trfase_small"/>
</dbReference>
<keyword evidence="6" id="KW-0456">Lyase</keyword>
<keyword evidence="3 4" id="KW-0663">Pyridoxal phosphate</keyword>
<proteinExistence type="inferred from homology"/>
<evidence type="ECO:0000256" key="3">
    <source>
        <dbReference type="ARBA" id="ARBA00022898"/>
    </source>
</evidence>
<keyword evidence="7" id="KW-1185">Reference proteome</keyword>
<evidence type="ECO:0000256" key="2">
    <source>
        <dbReference type="ARBA" id="ARBA00009077"/>
    </source>
</evidence>
<dbReference type="RefSeq" id="WP_145713858.1">
    <property type="nucleotide sequence ID" value="NZ_BAAAFY010000001.1"/>
</dbReference>
<dbReference type="SUPFAM" id="SSF53383">
    <property type="entry name" value="PLP-dependent transferases"/>
    <property type="match status" value="1"/>
</dbReference>
<dbReference type="GO" id="GO:0019343">
    <property type="term" value="P:cysteine biosynthetic process via cystathionine"/>
    <property type="evidence" value="ECO:0007669"/>
    <property type="project" value="TreeGrafter"/>
</dbReference>
<sequence>MKTATQLIHSIPVDELTGAISVPIYQTSTFVQESPGINKGFEFSRANNPTRKVLENIICNLEEGYAGFAFASGMAAIDAVLKLLKSGDEILTVDDTYGGIFQMFHHMIERFGIKVNFTDTSNIDNISAAITPRTRFIWLESPTNPTLKISDIKSVSKIARQHDILLVVDNTLCTPLLQQPIPMGADIVIHSASKYLAGHTDVIAGLVVVNTKPLADQLRFNQNISGSILSPFEAWLTIRGIETLYLRLEKQCSNAMAIATWLATHPAVDKVFYPGLDTHKNHHIARKQQKLYGALVSFSLKNDNIKSAIRIVNATRLFKLAESFGGVKSMLDHPATMTHRNIPEDFRKKAGLQDSCIRLSIGIEDAEDLINDLKQALDKLNQPSSGKQITVLQ</sequence>
<protein>
    <submittedName>
        <fullName evidence="6">Cystathionine beta-lyase</fullName>
    </submittedName>
</protein>
<dbReference type="GO" id="GO:0005737">
    <property type="term" value="C:cytoplasm"/>
    <property type="evidence" value="ECO:0007669"/>
    <property type="project" value="TreeGrafter"/>
</dbReference>
<dbReference type="PIRSF" id="PIRSF001434">
    <property type="entry name" value="CGS"/>
    <property type="match status" value="1"/>
</dbReference>
<evidence type="ECO:0000256" key="5">
    <source>
        <dbReference type="RuleBase" id="RU362118"/>
    </source>
</evidence>
<dbReference type="GO" id="GO:0009086">
    <property type="term" value="P:methionine biosynthetic process"/>
    <property type="evidence" value="ECO:0007669"/>
    <property type="project" value="UniProtKB-ARBA"/>
</dbReference>
<dbReference type="GO" id="GO:0030170">
    <property type="term" value="F:pyridoxal phosphate binding"/>
    <property type="evidence" value="ECO:0007669"/>
    <property type="project" value="InterPro"/>
</dbReference>
<dbReference type="GO" id="GO:0019346">
    <property type="term" value="P:transsulfuration"/>
    <property type="evidence" value="ECO:0007669"/>
    <property type="project" value="InterPro"/>
</dbReference>
<dbReference type="InterPro" id="IPR015424">
    <property type="entry name" value="PyrdxlP-dep_Trfase"/>
</dbReference>
<evidence type="ECO:0000256" key="4">
    <source>
        <dbReference type="PIRSR" id="PIRSR001434-2"/>
    </source>
</evidence>
<dbReference type="GO" id="GO:0004123">
    <property type="term" value="F:cystathionine gamma-lyase activity"/>
    <property type="evidence" value="ECO:0007669"/>
    <property type="project" value="TreeGrafter"/>
</dbReference>
<evidence type="ECO:0000313" key="7">
    <source>
        <dbReference type="Proteomes" id="UP000316778"/>
    </source>
</evidence>
<dbReference type="PANTHER" id="PTHR11808">
    <property type="entry name" value="TRANS-SULFURATION ENZYME FAMILY MEMBER"/>
    <property type="match status" value="1"/>
</dbReference>
<evidence type="ECO:0000313" key="6">
    <source>
        <dbReference type="EMBL" id="TWI88460.1"/>
    </source>
</evidence>
<comment type="similarity">
    <text evidence="2 5">Belongs to the trans-sulfuration enzymes family.</text>
</comment>
<dbReference type="AlphaFoldDB" id="A0A562T626"/>
<feature type="modified residue" description="N6-(pyridoxal phosphate)lysine" evidence="4">
    <location>
        <position position="194"/>
    </location>
</feature>
<dbReference type="InterPro" id="IPR000277">
    <property type="entry name" value="Cys/Met-Metab_PyrdxlP-dep_enz"/>
</dbReference>
<organism evidence="6 7">
    <name type="scientific">Chitinophaga japonensis</name>
    <name type="common">Flexibacter japonensis</name>
    <dbReference type="NCBI Taxonomy" id="104662"/>
    <lineage>
        <taxon>Bacteria</taxon>
        <taxon>Pseudomonadati</taxon>
        <taxon>Bacteroidota</taxon>
        <taxon>Chitinophagia</taxon>
        <taxon>Chitinophagales</taxon>
        <taxon>Chitinophagaceae</taxon>
        <taxon>Chitinophaga</taxon>
    </lineage>
</organism>
<dbReference type="PANTHER" id="PTHR11808:SF15">
    <property type="entry name" value="CYSTATHIONINE GAMMA-LYASE"/>
    <property type="match status" value="1"/>
</dbReference>